<evidence type="ECO:0000313" key="7">
    <source>
        <dbReference type="Proteomes" id="UP000617355"/>
    </source>
</evidence>
<evidence type="ECO:0000256" key="3">
    <source>
        <dbReference type="PROSITE-ProRule" id="PRU00169"/>
    </source>
</evidence>
<feature type="modified residue" description="4-aspartylphosphate" evidence="3">
    <location>
        <position position="64"/>
    </location>
</feature>
<dbReference type="PROSITE" id="PS50043">
    <property type="entry name" value="HTH_LUXR_2"/>
    <property type="match status" value="1"/>
</dbReference>
<accession>A0ABQ1QI07</accession>
<dbReference type="Pfam" id="PF00072">
    <property type="entry name" value="Response_reg"/>
    <property type="match status" value="1"/>
</dbReference>
<organism evidence="6 7">
    <name type="scientific">Sinisalibacter lacisalsi</name>
    <dbReference type="NCBI Taxonomy" id="1526570"/>
    <lineage>
        <taxon>Bacteria</taxon>
        <taxon>Pseudomonadati</taxon>
        <taxon>Pseudomonadota</taxon>
        <taxon>Alphaproteobacteria</taxon>
        <taxon>Rhodobacterales</taxon>
        <taxon>Roseobacteraceae</taxon>
        <taxon>Sinisalibacter</taxon>
    </lineage>
</organism>
<dbReference type="InterPro" id="IPR058245">
    <property type="entry name" value="NreC/VraR/RcsB-like_REC"/>
</dbReference>
<dbReference type="Gene3D" id="3.40.50.2300">
    <property type="match status" value="1"/>
</dbReference>
<dbReference type="InterPro" id="IPR001789">
    <property type="entry name" value="Sig_transdc_resp-reg_receiver"/>
</dbReference>
<dbReference type="SMART" id="SM00421">
    <property type="entry name" value="HTH_LUXR"/>
    <property type="match status" value="1"/>
</dbReference>
<dbReference type="PRINTS" id="PR00038">
    <property type="entry name" value="HTHLUXR"/>
</dbReference>
<dbReference type="SUPFAM" id="SSF52172">
    <property type="entry name" value="CheY-like"/>
    <property type="match status" value="1"/>
</dbReference>
<dbReference type="InterPro" id="IPR000792">
    <property type="entry name" value="Tscrpt_reg_LuxR_C"/>
</dbReference>
<feature type="domain" description="Response regulatory" evidence="5">
    <location>
        <begin position="12"/>
        <end position="129"/>
    </location>
</feature>
<proteinExistence type="predicted"/>
<evidence type="ECO:0000256" key="2">
    <source>
        <dbReference type="ARBA" id="ARBA00023125"/>
    </source>
</evidence>
<sequence length="230" mass="24214">MSAQISLSTLSPVIVIDDDEFFRVAINAVLRDRFGVETVVTCASAQEAIEQLSSETRFGLGLVDLNMSGIGNRHLLDTVKAAQPEIRLVVLSASRSREDILMALSAGAHGFINKGLGIGETEAAIQKVGDGEVYLPPFTPQLGAAEAVGEEGFADPGGAGPPAALAALTPRQMQVLRLLVEGQPNKGIARALGINPSTVKFHLSFIFRILGVSNRVEAAMIGAQLLKEGE</sequence>
<dbReference type="SMART" id="SM00448">
    <property type="entry name" value="REC"/>
    <property type="match status" value="1"/>
</dbReference>
<keyword evidence="1 3" id="KW-0597">Phosphoprotein</keyword>
<dbReference type="InterPro" id="IPR016032">
    <property type="entry name" value="Sig_transdc_resp-reg_C-effctor"/>
</dbReference>
<gene>
    <name evidence="6" type="ORF">GCM10011358_10710</name>
</gene>
<dbReference type="PANTHER" id="PTHR45566:SF1">
    <property type="entry name" value="HTH-TYPE TRANSCRIPTIONAL REGULATOR YHJB-RELATED"/>
    <property type="match status" value="1"/>
</dbReference>
<evidence type="ECO:0000259" key="4">
    <source>
        <dbReference type="PROSITE" id="PS50043"/>
    </source>
</evidence>
<dbReference type="Pfam" id="PF00196">
    <property type="entry name" value="GerE"/>
    <property type="match status" value="1"/>
</dbReference>
<feature type="domain" description="HTH luxR-type" evidence="4">
    <location>
        <begin position="161"/>
        <end position="226"/>
    </location>
</feature>
<dbReference type="GO" id="GO:0003677">
    <property type="term" value="F:DNA binding"/>
    <property type="evidence" value="ECO:0007669"/>
    <property type="project" value="UniProtKB-KW"/>
</dbReference>
<name>A0ABQ1QI07_9RHOB</name>
<evidence type="ECO:0000256" key="1">
    <source>
        <dbReference type="ARBA" id="ARBA00022553"/>
    </source>
</evidence>
<evidence type="ECO:0000259" key="5">
    <source>
        <dbReference type="PROSITE" id="PS50110"/>
    </source>
</evidence>
<dbReference type="RefSeq" id="WP_188526557.1">
    <property type="nucleotide sequence ID" value="NZ_BMGI01000001.1"/>
</dbReference>
<dbReference type="PANTHER" id="PTHR45566">
    <property type="entry name" value="HTH-TYPE TRANSCRIPTIONAL REGULATOR YHJB-RELATED"/>
    <property type="match status" value="1"/>
</dbReference>
<dbReference type="Proteomes" id="UP000617355">
    <property type="component" value="Unassembled WGS sequence"/>
</dbReference>
<dbReference type="CDD" id="cd06170">
    <property type="entry name" value="LuxR_C_like"/>
    <property type="match status" value="1"/>
</dbReference>
<dbReference type="InterPro" id="IPR011006">
    <property type="entry name" value="CheY-like_superfamily"/>
</dbReference>
<dbReference type="Gene3D" id="1.10.10.10">
    <property type="entry name" value="Winged helix-like DNA-binding domain superfamily/Winged helix DNA-binding domain"/>
    <property type="match status" value="1"/>
</dbReference>
<keyword evidence="7" id="KW-1185">Reference proteome</keyword>
<dbReference type="SUPFAM" id="SSF46894">
    <property type="entry name" value="C-terminal effector domain of the bipartite response regulators"/>
    <property type="match status" value="1"/>
</dbReference>
<dbReference type="InterPro" id="IPR051015">
    <property type="entry name" value="EvgA-like"/>
</dbReference>
<dbReference type="EMBL" id="BMGI01000001">
    <property type="protein sequence ID" value="GGD28437.1"/>
    <property type="molecule type" value="Genomic_DNA"/>
</dbReference>
<protein>
    <submittedName>
        <fullName evidence="6">DNA-binding response regulator</fullName>
    </submittedName>
</protein>
<evidence type="ECO:0000313" key="6">
    <source>
        <dbReference type="EMBL" id="GGD28437.1"/>
    </source>
</evidence>
<dbReference type="CDD" id="cd17535">
    <property type="entry name" value="REC_NarL-like"/>
    <property type="match status" value="1"/>
</dbReference>
<reference evidence="7" key="1">
    <citation type="journal article" date="2019" name="Int. J. Syst. Evol. Microbiol.">
        <title>The Global Catalogue of Microorganisms (GCM) 10K type strain sequencing project: providing services to taxonomists for standard genome sequencing and annotation.</title>
        <authorList>
            <consortium name="The Broad Institute Genomics Platform"/>
            <consortium name="The Broad Institute Genome Sequencing Center for Infectious Disease"/>
            <person name="Wu L."/>
            <person name="Ma J."/>
        </authorList>
    </citation>
    <scope>NUCLEOTIDE SEQUENCE [LARGE SCALE GENOMIC DNA]</scope>
    <source>
        <strain evidence="7">CGMCC 1.12922</strain>
    </source>
</reference>
<dbReference type="InterPro" id="IPR036388">
    <property type="entry name" value="WH-like_DNA-bd_sf"/>
</dbReference>
<keyword evidence="2 6" id="KW-0238">DNA-binding</keyword>
<comment type="caution">
    <text evidence="6">The sequence shown here is derived from an EMBL/GenBank/DDBJ whole genome shotgun (WGS) entry which is preliminary data.</text>
</comment>
<dbReference type="PROSITE" id="PS50110">
    <property type="entry name" value="RESPONSE_REGULATORY"/>
    <property type="match status" value="1"/>
</dbReference>